<keyword evidence="4" id="KW-1185">Reference proteome</keyword>
<feature type="non-terminal residue" evidence="3">
    <location>
        <position position="1"/>
    </location>
</feature>
<dbReference type="AlphaFoldDB" id="A0AAD2H773"/>
<evidence type="ECO:0000259" key="2">
    <source>
        <dbReference type="Pfam" id="PF20151"/>
    </source>
</evidence>
<dbReference type="Pfam" id="PF20151">
    <property type="entry name" value="DUF6533"/>
    <property type="match status" value="1"/>
</dbReference>
<reference evidence="3" key="1">
    <citation type="submission" date="2023-11" db="EMBL/GenBank/DDBJ databases">
        <authorList>
            <person name="De Vega J J."/>
            <person name="De Vega J J."/>
        </authorList>
    </citation>
    <scope>NUCLEOTIDE SEQUENCE</scope>
</reference>
<evidence type="ECO:0000313" key="4">
    <source>
        <dbReference type="Proteomes" id="UP001295794"/>
    </source>
</evidence>
<organism evidence="3 4">
    <name type="scientific">Mycena citricolor</name>
    <dbReference type="NCBI Taxonomy" id="2018698"/>
    <lineage>
        <taxon>Eukaryota</taxon>
        <taxon>Fungi</taxon>
        <taxon>Dikarya</taxon>
        <taxon>Basidiomycota</taxon>
        <taxon>Agaricomycotina</taxon>
        <taxon>Agaricomycetes</taxon>
        <taxon>Agaricomycetidae</taxon>
        <taxon>Agaricales</taxon>
        <taxon>Marasmiineae</taxon>
        <taxon>Mycenaceae</taxon>
        <taxon>Mycena</taxon>
    </lineage>
</organism>
<feature type="transmembrane region" description="Helical" evidence="1">
    <location>
        <begin position="24"/>
        <end position="47"/>
    </location>
</feature>
<dbReference type="InterPro" id="IPR045340">
    <property type="entry name" value="DUF6533"/>
</dbReference>
<dbReference type="EMBL" id="CAVNYO010000169">
    <property type="protein sequence ID" value="CAK5271214.1"/>
    <property type="molecule type" value="Genomic_DNA"/>
</dbReference>
<keyword evidence="1" id="KW-0812">Transmembrane</keyword>
<sequence>SSPPLPSPSRSDNMVEADSEFITLYIHSLIPLYVCLVGLSWVIHDYFVTLEDEIRYIWSARMNFSKAMFLWIRYYTLMLLIFDAVQIHAFTVPGVTSDAVCVAMDTVIRVVGALSLWSVEIVMQQRVYAIYQCSKRVRCVAFRCFHPLIHA</sequence>
<dbReference type="Proteomes" id="UP001295794">
    <property type="component" value="Unassembled WGS sequence"/>
</dbReference>
<keyword evidence="1" id="KW-1133">Transmembrane helix</keyword>
<feature type="transmembrane region" description="Helical" evidence="1">
    <location>
        <begin position="68"/>
        <end position="89"/>
    </location>
</feature>
<evidence type="ECO:0000313" key="3">
    <source>
        <dbReference type="EMBL" id="CAK5271214.1"/>
    </source>
</evidence>
<proteinExistence type="predicted"/>
<feature type="domain" description="DUF6533" evidence="2">
    <location>
        <begin position="33"/>
        <end position="78"/>
    </location>
</feature>
<keyword evidence="1" id="KW-0472">Membrane</keyword>
<feature type="non-terminal residue" evidence="3">
    <location>
        <position position="151"/>
    </location>
</feature>
<name>A0AAD2H773_9AGAR</name>
<accession>A0AAD2H773</accession>
<comment type="caution">
    <text evidence="3">The sequence shown here is derived from an EMBL/GenBank/DDBJ whole genome shotgun (WGS) entry which is preliminary data.</text>
</comment>
<protein>
    <recommendedName>
        <fullName evidence="2">DUF6533 domain-containing protein</fullName>
    </recommendedName>
</protein>
<evidence type="ECO:0000256" key="1">
    <source>
        <dbReference type="SAM" id="Phobius"/>
    </source>
</evidence>
<gene>
    <name evidence="3" type="ORF">MYCIT1_LOCUS16123</name>
</gene>